<protein>
    <submittedName>
        <fullName evidence="3">Prokaryotic membrane lipoprotein lipid attachment site profile</fullName>
    </submittedName>
</protein>
<dbReference type="PROSITE" id="PS51257">
    <property type="entry name" value="PROKAR_LIPOPROTEIN"/>
    <property type="match status" value="1"/>
</dbReference>
<feature type="compositionally biased region" description="Low complexity" evidence="1">
    <location>
        <begin position="30"/>
        <end position="64"/>
    </location>
</feature>
<feature type="chain" id="PRO_5038948490" evidence="2">
    <location>
        <begin position="32"/>
        <end position="217"/>
    </location>
</feature>
<evidence type="ECO:0000256" key="2">
    <source>
        <dbReference type="SAM" id="SignalP"/>
    </source>
</evidence>
<feature type="signal peptide" evidence="2">
    <location>
        <begin position="1"/>
        <end position="31"/>
    </location>
</feature>
<dbReference type="AlphaFoldDB" id="A0A1L7R9U2"/>
<keyword evidence="2" id="KW-0732">Signal</keyword>
<evidence type="ECO:0000313" key="3">
    <source>
        <dbReference type="EMBL" id="CED90635.1"/>
    </source>
</evidence>
<evidence type="ECO:0000256" key="1">
    <source>
        <dbReference type="SAM" id="MobiDB-lite"/>
    </source>
</evidence>
<dbReference type="RefSeq" id="WP_210579290.1">
    <property type="nucleotide sequence ID" value="NZ_LK995479.1"/>
</dbReference>
<gene>
    <name evidence="3" type="ORF">AAM4_0803</name>
</gene>
<keyword evidence="3" id="KW-0449">Lipoprotein</keyword>
<dbReference type="EMBL" id="LK995479">
    <property type="protein sequence ID" value="CED90635.1"/>
    <property type="molecule type" value="Genomic_DNA"/>
</dbReference>
<organism evidence="3">
    <name type="scientific">Actinomyces succiniciruminis</name>
    <dbReference type="NCBI Taxonomy" id="1522002"/>
    <lineage>
        <taxon>Bacteria</taxon>
        <taxon>Bacillati</taxon>
        <taxon>Actinomycetota</taxon>
        <taxon>Actinomycetes</taxon>
        <taxon>Actinomycetales</taxon>
        <taxon>Actinomycetaceae</taxon>
        <taxon>Actinomyces</taxon>
    </lineage>
</organism>
<feature type="compositionally biased region" description="Acidic residues" evidence="1">
    <location>
        <begin position="65"/>
        <end position="81"/>
    </location>
</feature>
<proteinExistence type="predicted"/>
<reference evidence="3" key="1">
    <citation type="submission" date="2014-07" db="EMBL/GenBank/DDBJ databases">
        <authorList>
            <person name="Zhang J.E."/>
            <person name="Yang H."/>
            <person name="Guo J."/>
            <person name="Deng Z."/>
            <person name="Luo H."/>
            <person name="Luo M."/>
            <person name="Zhao B."/>
        </authorList>
    </citation>
    <scope>NUCLEOTIDE SEQUENCE</scope>
    <source>
        <strain evidence="3">AM4</strain>
    </source>
</reference>
<accession>A0A1L7R9U2</accession>
<name>A0A1L7R9U2_9ACTO</name>
<feature type="region of interest" description="Disordered" evidence="1">
    <location>
        <begin position="30"/>
        <end position="97"/>
    </location>
</feature>
<feature type="compositionally biased region" description="Low complexity" evidence="1">
    <location>
        <begin position="82"/>
        <end position="97"/>
    </location>
</feature>
<sequence length="217" mass="21880">MATRKNSDRNVPAIASLLLAGSLALTLTACGSSDDAGADASTAASEAVAVETVAATENADTTATETEDADEAGAEDTETDAANDSNADSATAATPAPEGVMISAMSGRDLPEEVGDFTHTGTVGASEEYKLDEDAGTFDSIGVEFREGMDYAGAVENLNDTVPGGTGLCGTPSGSDHPLCYLQTADGTIVVTAYSTFITVDEAAAFCNELTVQLGTE</sequence>